<evidence type="ECO:0000256" key="2">
    <source>
        <dbReference type="ARBA" id="ARBA00022833"/>
    </source>
</evidence>
<dbReference type="GO" id="GO:0000981">
    <property type="term" value="F:DNA-binding transcription factor activity, RNA polymerase II-specific"/>
    <property type="evidence" value="ECO:0007669"/>
    <property type="project" value="InterPro"/>
</dbReference>
<feature type="domain" description="C2H2-type" evidence="10">
    <location>
        <begin position="18"/>
        <end position="47"/>
    </location>
</feature>
<feature type="domain" description="Zn(2)-C6 fungal-type" evidence="9">
    <location>
        <begin position="83"/>
        <end position="112"/>
    </location>
</feature>
<sequence length="408" mass="46478">MARTLDVHFFRTKMTSAYPCSFPGCNARYQRKGHLRRHEAQHTGGQALQCSTCTREFTRSDTLRRHVQTVHGIAEPPPQIKYACTHCRNQKTRCHGGPPCTNCQRRGIRCSLTRQSGVVQPASAPNNELDTRSTMPRSIPPQPRRTRSETEDHFVGRYFDLFHPHWPFIHRGTFIEYESPLLVQSMVVIGMWMAEEEKIRSKAVDLHNELGAAICEQKEQWDASRSDEACALCLWPVPTYQAILLHIISAAMIRGIGTLLPDLRPCLTSPDADLLQRLVASCKKLGMFYYPNIIARFSQNEPPVYVWVSIEEIKRFNSALFKACRAFNGSGRQGGSIENFNMEETVSWALSARELQFPLPRNKPLWNALSREEWVAADSEDVYRLNLGDTLEQDWISRSADVLELTGT</sequence>
<dbReference type="SUPFAM" id="SSF57701">
    <property type="entry name" value="Zn2/Cys6 DNA-binding domain"/>
    <property type="match status" value="1"/>
</dbReference>
<dbReference type="PROSITE" id="PS00028">
    <property type="entry name" value="ZINC_FINGER_C2H2_1"/>
    <property type="match status" value="2"/>
</dbReference>
<dbReference type="InterPro" id="IPR001138">
    <property type="entry name" value="Zn2Cys6_DnaBD"/>
</dbReference>
<protein>
    <recommendedName>
        <fullName evidence="13">Zn(2)-C6 fungal-type domain-containing protein</fullName>
    </recommendedName>
</protein>
<dbReference type="PANTHER" id="PTHR47660">
    <property type="entry name" value="TRANSCRIPTION FACTOR WITH C2H2 AND ZN(2)-CYS(6) DNA BINDING DOMAIN (EUROFUNG)-RELATED-RELATED"/>
    <property type="match status" value="1"/>
</dbReference>
<keyword evidence="1" id="KW-0479">Metal-binding</keyword>
<dbReference type="OrthoDB" id="10261408at2759"/>
<evidence type="ECO:0000256" key="3">
    <source>
        <dbReference type="ARBA" id="ARBA00023015"/>
    </source>
</evidence>
<dbReference type="InterPro" id="IPR036864">
    <property type="entry name" value="Zn2-C6_fun-type_DNA-bd_sf"/>
</dbReference>
<dbReference type="Gene3D" id="4.10.240.10">
    <property type="entry name" value="Zn(2)-C6 fungal-type DNA-binding domain"/>
    <property type="match status" value="1"/>
</dbReference>
<dbReference type="PROSITE" id="PS00463">
    <property type="entry name" value="ZN2_CY6_FUNGAL_1"/>
    <property type="match status" value="1"/>
</dbReference>
<keyword evidence="3" id="KW-0805">Transcription regulation</keyword>
<evidence type="ECO:0008006" key="13">
    <source>
        <dbReference type="Google" id="ProtNLM"/>
    </source>
</evidence>
<dbReference type="PROSITE" id="PS50157">
    <property type="entry name" value="ZINC_FINGER_C2H2_2"/>
    <property type="match status" value="2"/>
</dbReference>
<organism evidence="11 12">
    <name type="scientific">Penicillium nalgiovense</name>
    <dbReference type="NCBI Taxonomy" id="60175"/>
    <lineage>
        <taxon>Eukaryota</taxon>
        <taxon>Fungi</taxon>
        <taxon>Dikarya</taxon>
        <taxon>Ascomycota</taxon>
        <taxon>Pezizomycotina</taxon>
        <taxon>Eurotiomycetes</taxon>
        <taxon>Eurotiomycetidae</taxon>
        <taxon>Eurotiales</taxon>
        <taxon>Aspergillaceae</taxon>
        <taxon>Penicillium</taxon>
    </lineage>
</organism>
<evidence type="ECO:0000256" key="1">
    <source>
        <dbReference type="ARBA" id="ARBA00022723"/>
    </source>
</evidence>
<evidence type="ECO:0000256" key="8">
    <source>
        <dbReference type="SAM" id="MobiDB-lite"/>
    </source>
</evidence>
<gene>
    <name evidence="11" type="ORF">PNAL_LOCUS5848</name>
</gene>
<evidence type="ECO:0000313" key="11">
    <source>
        <dbReference type="EMBL" id="CAG8142001.1"/>
    </source>
</evidence>
<evidence type="ECO:0000256" key="6">
    <source>
        <dbReference type="ARBA" id="ARBA00023242"/>
    </source>
</evidence>
<keyword evidence="2" id="KW-0862">Zinc</keyword>
<name>A0A9W4HWB8_PENNA</name>
<dbReference type="GO" id="GO:0003677">
    <property type="term" value="F:DNA binding"/>
    <property type="evidence" value="ECO:0007669"/>
    <property type="project" value="UniProtKB-KW"/>
</dbReference>
<keyword evidence="4" id="KW-0238">DNA-binding</keyword>
<feature type="domain" description="C2H2-type" evidence="10">
    <location>
        <begin position="48"/>
        <end position="76"/>
    </location>
</feature>
<evidence type="ECO:0000256" key="4">
    <source>
        <dbReference type="ARBA" id="ARBA00023125"/>
    </source>
</evidence>
<comment type="caution">
    <text evidence="11">The sequence shown here is derived from an EMBL/GenBank/DDBJ whole genome shotgun (WGS) entry which is preliminary data.</text>
</comment>
<dbReference type="Gene3D" id="3.30.160.60">
    <property type="entry name" value="Classic Zinc Finger"/>
    <property type="match status" value="2"/>
</dbReference>
<dbReference type="EMBL" id="CAJVNV010000277">
    <property type="protein sequence ID" value="CAG8142001.1"/>
    <property type="molecule type" value="Genomic_DNA"/>
</dbReference>
<dbReference type="Pfam" id="PF04082">
    <property type="entry name" value="Fungal_trans"/>
    <property type="match status" value="1"/>
</dbReference>
<reference evidence="11" key="1">
    <citation type="submission" date="2021-07" db="EMBL/GenBank/DDBJ databases">
        <authorList>
            <person name="Branca A.L. A."/>
        </authorList>
    </citation>
    <scope>NUCLEOTIDE SEQUENCE</scope>
</reference>
<evidence type="ECO:0000256" key="7">
    <source>
        <dbReference type="PROSITE-ProRule" id="PRU00042"/>
    </source>
</evidence>
<dbReference type="GO" id="GO:0006351">
    <property type="term" value="P:DNA-templated transcription"/>
    <property type="evidence" value="ECO:0007669"/>
    <property type="project" value="InterPro"/>
</dbReference>
<dbReference type="InterPro" id="IPR036236">
    <property type="entry name" value="Znf_C2H2_sf"/>
</dbReference>
<keyword evidence="7" id="KW-0863">Zinc-finger</keyword>
<proteinExistence type="predicted"/>
<dbReference type="SMART" id="SM00066">
    <property type="entry name" value="GAL4"/>
    <property type="match status" value="1"/>
</dbReference>
<evidence type="ECO:0000259" key="9">
    <source>
        <dbReference type="PROSITE" id="PS50048"/>
    </source>
</evidence>
<dbReference type="PROSITE" id="PS50048">
    <property type="entry name" value="ZN2_CY6_FUNGAL_2"/>
    <property type="match status" value="1"/>
</dbReference>
<dbReference type="Pfam" id="PF00172">
    <property type="entry name" value="Zn_clus"/>
    <property type="match status" value="1"/>
</dbReference>
<evidence type="ECO:0000259" key="10">
    <source>
        <dbReference type="PROSITE" id="PS50157"/>
    </source>
</evidence>
<dbReference type="SUPFAM" id="SSF57667">
    <property type="entry name" value="beta-beta-alpha zinc fingers"/>
    <property type="match status" value="1"/>
</dbReference>
<evidence type="ECO:0000256" key="5">
    <source>
        <dbReference type="ARBA" id="ARBA00023163"/>
    </source>
</evidence>
<feature type="compositionally biased region" description="Polar residues" evidence="8">
    <location>
        <begin position="119"/>
        <end position="136"/>
    </location>
</feature>
<dbReference type="AlphaFoldDB" id="A0A9W4HWB8"/>
<keyword evidence="5" id="KW-0804">Transcription</keyword>
<keyword evidence="6" id="KW-0539">Nucleus</keyword>
<dbReference type="SMART" id="SM00355">
    <property type="entry name" value="ZnF_C2H2"/>
    <property type="match status" value="2"/>
</dbReference>
<evidence type="ECO:0000313" key="12">
    <source>
        <dbReference type="Proteomes" id="UP001153461"/>
    </source>
</evidence>
<dbReference type="InterPro" id="IPR013087">
    <property type="entry name" value="Znf_C2H2_type"/>
</dbReference>
<accession>A0A9W4HWB8</accession>
<dbReference type="CDD" id="cd00067">
    <property type="entry name" value="GAL4"/>
    <property type="match status" value="1"/>
</dbReference>
<feature type="region of interest" description="Disordered" evidence="8">
    <location>
        <begin position="119"/>
        <end position="150"/>
    </location>
</feature>
<dbReference type="GO" id="GO:0008270">
    <property type="term" value="F:zinc ion binding"/>
    <property type="evidence" value="ECO:0007669"/>
    <property type="project" value="UniProtKB-KW"/>
</dbReference>
<dbReference type="InterPro" id="IPR007219">
    <property type="entry name" value="XnlR_reg_dom"/>
</dbReference>
<dbReference type="Proteomes" id="UP001153461">
    <property type="component" value="Unassembled WGS sequence"/>
</dbReference>